<dbReference type="InterPro" id="IPR029058">
    <property type="entry name" value="AB_hydrolase_fold"/>
</dbReference>
<evidence type="ECO:0000256" key="7">
    <source>
        <dbReference type="ARBA" id="ARBA00093212"/>
    </source>
</evidence>
<evidence type="ECO:0000256" key="4">
    <source>
        <dbReference type="ARBA" id="ARBA00038334"/>
    </source>
</evidence>
<dbReference type="InterPro" id="IPR000073">
    <property type="entry name" value="AB_hydrolase_1"/>
</dbReference>
<dbReference type="EC" id="3.3.2.10" evidence="2"/>
<feature type="domain" description="AB hydrolase-1" evidence="9">
    <location>
        <begin position="47"/>
        <end position="157"/>
    </location>
</feature>
<evidence type="ECO:0000313" key="10">
    <source>
        <dbReference type="EMBL" id="KAK9136846.1"/>
    </source>
</evidence>
<comment type="catalytic activity">
    <reaction evidence="5">
        <text>an epoxide + H2O = an ethanediol</text>
        <dbReference type="Rhea" id="RHEA:19037"/>
        <dbReference type="ChEBI" id="CHEBI:15377"/>
        <dbReference type="ChEBI" id="CHEBI:32955"/>
        <dbReference type="ChEBI" id="CHEBI:140594"/>
        <dbReference type="EC" id="3.3.2.10"/>
    </reaction>
    <physiologicalReaction direction="left-to-right" evidence="5">
        <dbReference type="Rhea" id="RHEA:19038"/>
    </physiologicalReaction>
</comment>
<dbReference type="PANTHER" id="PTHR43329">
    <property type="entry name" value="EPOXIDE HYDROLASE"/>
    <property type="match status" value="1"/>
</dbReference>
<feature type="chain" id="PRO_5042897354" description="soluble epoxide hydrolase" evidence="8">
    <location>
        <begin position="26"/>
        <end position="349"/>
    </location>
</feature>
<keyword evidence="3" id="KW-0378">Hydrolase</keyword>
<dbReference type="GO" id="GO:0004301">
    <property type="term" value="F:epoxide hydrolase activity"/>
    <property type="evidence" value="ECO:0007669"/>
    <property type="project" value="UniProtKB-EC"/>
</dbReference>
<evidence type="ECO:0000313" key="11">
    <source>
        <dbReference type="Proteomes" id="UP001417504"/>
    </source>
</evidence>
<dbReference type="SUPFAM" id="SSF53474">
    <property type="entry name" value="alpha/beta-Hydrolases"/>
    <property type="match status" value="1"/>
</dbReference>
<evidence type="ECO:0000259" key="9">
    <source>
        <dbReference type="Pfam" id="PF00561"/>
    </source>
</evidence>
<keyword evidence="8" id="KW-0732">Signal</keyword>
<comment type="function">
    <text evidence="6">Epoxide hydrolase involved in the biosynthesis of cucurbitacin and mogroside tetracyclic triterpene natural products (e.g. siamenoside I and mogrosides IV, V and VI). Cucurbitacins have cytotoxic properties and exhibit deterrent taste as a defense barrier against herbivores. Mogrosides are nonsugar highly oxygenated compounds used as high-intensity zero-calorie sweeteners; they also possess pharmacological properties such as regulating immunity, lowering blood sugar and lipid levels, protecting the liver, and acting as antioxidants and antitumor agents. Catalyzes the hydrolysis of aromatic epoxide-containing substrates, such as the conversion of 24,25-epoxycucurbitadienol to 24,25-dihydroxycucurbitadienol.</text>
</comment>
<comment type="catalytic activity">
    <reaction evidence="7">
        <text>(24S)-24,25-epoxycucurbitadienol + H2O = (24R)-24,25-dihydroxycucurbitadienol</text>
        <dbReference type="Rhea" id="RHEA:81855"/>
        <dbReference type="ChEBI" id="CHEBI:15377"/>
        <dbReference type="ChEBI" id="CHEBI:229949"/>
        <dbReference type="ChEBI" id="CHEBI:229950"/>
    </reaction>
    <physiologicalReaction direction="left-to-right" evidence="7">
        <dbReference type="Rhea" id="RHEA:81856"/>
    </physiologicalReaction>
</comment>
<evidence type="ECO:0000256" key="1">
    <source>
        <dbReference type="ARBA" id="ARBA00004721"/>
    </source>
</evidence>
<proteinExistence type="inferred from homology"/>
<evidence type="ECO:0000256" key="5">
    <source>
        <dbReference type="ARBA" id="ARBA00051067"/>
    </source>
</evidence>
<dbReference type="Gene3D" id="3.40.50.1820">
    <property type="entry name" value="alpha/beta hydrolase"/>
    <property type="match status" value="1"/>
</dbReference>
<dbReference type="Proteomes" id="UP001417504">
    <property type="component" value="Unassembled WGS sequence"/>
</dbReference>
<reference evidence="10 11" key="1">
    <citation type="submission" date="2024-01" db="EMBL/GenBank/DDBJ databases">
        <title>Genome assemblies of Stephania.</title>
        <authorList>
            <person name="Yang L."/>
        </authorList>
    </citation>
    <scope>NUCLEOTIDE SEQUENCE [LARGE SCALE GENOMIC DNA]</scope>
    <source>
        <strain evidence="10">QJT</strain>
        <tissue evidence="10">Leaf</tissue>
    </source>
</reference>
<evidence type="ECO:0000256" key="8">
    <source>
        <dbReference type="SAM" id="SignalP"/>
    </source>
</evidence>
<gene>
    <name evidence="10" type="ORF">Sjap_007440</name>
</gene>
<evidence type="ECO:0000256" key="2">
    <source>
        <dbReference type="ARBA" id="ARBA00013006"/>
    </source>
</evidence>
<comment type="similarity">
    <text evidence="4">Belongs to the AB hydrolase superfamily. Epoxide hydrolase family.</text>
</comment>
<dbReference type="Pfam" id="PF00561">
    <property type="entry name" value="Abhydrolase_1"/>
    <property type="match status" value="1"/>
</dbReference>
<dbReference type="PRINTS" id="PR00412">
    <property type="entry name" value="EPOXHYDRLASE"/>
</dbReference>
<dbReference type="FunFam" id="3.40.50.1820:FF:000161">
    <property type="entry name" value="Epoxide hydrolase"/>
    <property type="match status" value="1"/>
</dbReference>
<dbReference type="InterPro" id="IPR000639">
    <property type="entry name" value="Epox_hydrolase-like"/>
</dbReference>
<accession>A0AAP0JNJ7</accession>
<comment type="caution">
    <text evidence="10">The sequence shown here is derived from an EMBL/GenBank/DDBJ whole genome shotgun (WGS) entry which is preliminary data.</text>
</comment>
<evidence type="ECO:0000256" key="6">
    <source>
        <dbReference type="ARBA" id="ARBA00058358"/>
    </source>
</evidence>
<organism evidence="10 11">
    <name type="scientific">Stephania japonica</name>
    <dbReference type="NCBI Taxonomy" id="461633"/>
    <lineage>
        <taxon>Eukaryota</taxon>
        <taxon>Viridiplantae</taxon>
        <taxon>Streptophyta</taxon>
        <taxon>Embryophyta</taxon>
        <taxon>Tracheophyta</taxon>
        <taxon>Spermatophyta</taxon>
        <taxon>Magnoliopsida</taxon>
        <taxon>Ranunculales</taxon>
        <taxon>Menispermaceae</taxon>
        <taxon>Menispermoideae</taxon>
        <taxon>Cissampelideae</taxon>
        <taxon>Stephania</taxon>
    </lineage>
</organism>
<keyword evidence="11" id="KW-1185">Reference proteome</keyword>
<protein>
    <recommendedName>
        <fullName evidence="2">soluble epoxide hydrolase</fullName>
        <ecNumber evidence="2">3.3.2.10</ecNumber>
    </recommendedName>
</protein>
<name>A0AAP0JNJ7_9MAGN</name>
<dbReference type="AlphaFoldDB" id="A0AAP0JNJ7"/>
<dbReference type="PRINTS" id="PR00111">
    <property type="entry name" value="ABHYDROLASE"/>
</dbReference>
<sequence length="349" mass="39093">MEMLKSKFIVFALIAALFQALGTQGINHRTISVNGINMHIAEKGHGPVVLLLHGFPELWYTWRHQIVALAANGFRAVAPDLCGYGDTDAPQSVGNYTTPYIVGDLVALIDALGEQQVFVVGHDWGSVIAWHLCMFRPDRVKALVALSVAFQPRDPSKKPTERLQAAFGDNYYIIRFQEPGKMEAEIARIGTETVLKEFLTYHSAAPFMIPKDKGLSPNCSLPLPSWLSEADVKYYTSKFQQKGFTGPLNYYRALDLYVSFKIWQNLTWELTAPWTGAQVKVPAKFIVGDKDLTYNSPGAKDFIHNGGFKKFVPNLKEVVVMTGVGHFINEEKARDISAHIYSFIKNFFI</sequence>
<dbReference type="EMBL" id="JBBNAE010000003">
    <property type="protein sequence ID" value="KAK9136846.1"/>
    <property type="molecule type" value="Genomic_DNA"/>
</dbReference>
<comment type="pathway">
    <text evidence="1">Secondary metabolite biosynthesis; terpenoid biosynthesis.</text>
</comment>
<evidence type="ECO:0000256" key="3">
    <source>
        <dbReference type="ARBA" id="ARBA00022801"/>
    </source>
</evidence>
<feature type="signal peptide" evidence="8">
    <location>
        <begin position="1"/>
        <end position="25"/>
    </location>
</feature>